<reference evidence="1" key="1">
    <citation type="journal article" date="2014" name="Front. Microbiol.">
        <title>High frequency of phylogenetically diverse reductive dehalogenase-homologous genes in deep subseafloor sedimentary metagenomes.</title>
        <authorList>
            <person name="Kawai M."/>
            <person name="Futagami T."/>
            <person name="Toyoda A."/>
            <person name="Takaki Y."/>
            <person name="Nishi S."/>
            <person name="Hori S."/>
            <person name="Arai W."/>
            <person name="Tsubouchi T."/>
            <person name="Morono Y."/>
            <person name="Uchiyama I."/>
            <person name="Ito T."/>
            <person name="Fujiyama A."/>
            <person name="Inagaki F."/>
            <person name="Takami H."/>
        </authorList>
    </citation>
    <scope>NUCLEOTIDE SEQUENCE</scope>
    <source>
        <strain evidence="1">Expedition CK06-06</strain>
    </source>
</reference>
<name>X1KA26_9ZZZZ</name>
<comment type="caution">
    <text evidence="1">The sequence shown here is derived from an EMBL/GenBank/DDBJ whole genome shotgun (WGS) entry which is preliminary data.</text>
</comment>
<gene>
    <name evidence="1" type="ORF">S06H3_11820</name>
</gene>
<evidence type="ECO:0000313" key="1">
    <source>
        <dbReference type="EMBL" id="GAI03897.1"/>
    </source>
</evidence>
<proteinExistence type="predicted"/>
<dbReference type="AlphaFoldDB" id="X1KA26"/>
<accession>X1KA26</accession>
<dbReference type="EMBL" id="BARV01005813">
    <property type="protein sequence ID" value="GAI03897.1"/>
    <property type="molecule type" value="Genomic_DNA"/>
</dbReference>
<protein>
    <submittedName>
        <fullName evidence="1">Uncharacterized protein</fullName>
    </submittedName>
</protein>
<organism evidence="1">
    <name type="scientific">marine sediment metagenome</name>
    <dbReference type="NCBI Taxonomy" id="412755"/>
    <lineage>
        <taxon>unclassified sequences</taxon>
        <taxon>metagenomes</taxon>
        <taxon>ecological metagenomes</taxon>
    </lineage>
</organism>
<sequence>MSEKMMTIKIEEAVHKRLASYRRRLMVKRDAFCTFGDAINEALNAIEAQEAQE</sequence>